<feature type="transmembrane region" description="Helical" evidence="7">
    <location>
        <begin position="321"/>
        <end position="338"/>
    </location>
</feature>
<comment type="subcellular location">
    <subcellularLocation>
        <location evidence="1">Cell membrane</location>
        <topology evidence="1">Multi-pass membrane protein</topology>
    </subcellularLocation>
</comment>
<evidence type="ECO:0000256" key="6">
    <source>
        <dbReference type="ARBA" id="ARBA00023136"/>
    </source>
</evidence>
<dbReference type="InterPro" id="IPR020846">
    <property type="entry name" value="MFS_dom"/>
</dbReference>
<evidence type="ECO:0000256" key="5">
    <source>
        <dbReference type="ARBA" id="ARBA00022989"/>
    </source>
</evidence>
<dbReference type="InterPro" id="IPR050171">
    <property type="entry name" value="MFS_Transporters"/>
</dbReference>
<dbReference type="Gene3D" id="3.30.70.100">
    <property type="match status" value="1"/>
</dbReference>
<proteinExistence type="predicted"/>
<feature type="transmembrane region" description="Helical" evidence="7">
    <location>
        <begin position="190"/>
        <end position="210"/>
    </location>
</feature>
<feature type="transmembrane region" description="Helical" evidence="7">
    <location>
        <begin position="76"/>
        <end position="95"/>
    </location>
</feature>
<feature type="transmembrane region" description="Helical" evidence="7">
    <location>
        <begin position="254"/>
        <end position="276"/>
    </location>
</feature>
<keyword evidence="10" id="KW-1185">Reference proteome</keyword>
<comment type="caution">
    <text evidence="9">The sequence shown here is derived from an EMBL/GenBank/DDBJ whole genome shotgun (WGS) entry which is preliminary data.</text>
</comment>
<feature type="transmembrane region" description="Helical" evidence="7">
    <location>
        <begin position="107"/>
        <end position="125"/>
    </location>
</feature>
<dbReference type="Pfam" id="PF07690">
    <property type="entry name" value="MFS_1"/>
    <property type="match status" value="1"/>
</dbReference>
<dbReference type="GO" id="GO:0005886">
    <property type="term" value="C:plasma membrane"/>
    <property type="evidence" value="ECO:0007669"/>
    <property type="project" value="UniProtKB-SubCell"/>
</dbReference>
<dbReference type="PANTHER" id="PTHR23517:SF2">
    <property type="entry name" value="MULTIDRUG RESISTANCE PROTEIN MDTH"/>
    <property type="match status" value="1"/>
</dbReference>
<dbReference type="GO" id="GO:0022857">
    <property type="term" value="F:transmembrane transporter activity"/>
    <property type="evidence" value="ECO:0007669"/>
    <property type="project" value="InterPro"/>
</dbReference>
<evidence type="ECO:0000256" key="7">
    <source>
        <dbReference type="SAM" id="Phobius"/>
    </source>
</evidence>
<feature type="transmembrane region" description="Helical" evidence="7">
    <location>
        <begin position="282"/>
        <end position="300"/>
    </location>
</feature>
<dbReference type="Gene3D" id="1.20.1250.20">
    <property type="entry name" value="MFS general substrate transporter like domains"/>
    <property type="match status" value="1"/>
</dbReference>
<evidence type="ECO:0000256" key="1">
    <source>
        <dbReference type="ARBA" id="ARBA00004651"/>
    </source>
</evidence>
<dbReference type="CDD" id="cd17472">
    <property type="entry name" value="MFS_YajR_like"/>
    <property type="match status" value="1"/>
</dbReference>
<dbReference type="PROSITE" id="PS50850">
    <property type="entry name" value="MFS"/>
    <property type="match status" value="1"/>
</dbReference>
<protein>
    <submittedName>
        <fullName evidence="9">Transporter, major facilitator family</fullName>
    </submittedName>
</protein>
<dbReference type="PANTHER" id="PTHR23517">
    <property type="entry name" value="RESISTANCE PROTEIN MDTM, PUTATIVE-RELATED-RELATED"/>
    <property type="match status" value="1"/>
</dbReference>
<sequence>MLIPVFTVFAGQLEGATPALMGIALGSYGLSQGLLQMPFGLLSDRWGRKPVLTLGLCLFIAGSVLGALTSTIHGMIAARILQGTGAIGSVLIALLADLTPDDQRTKAMAVIGMTIGTSFSLAMILSPAITHHYGLPGIFYLTALLAFTGLVLLHGVIPTPARERFHHDSETSPSLLKTVFFNPQLQRLNAGIFLQHFILTATFYAVPILLKHQVKSDHFTQAWQFYLPLMIIAFIAMVPFIILAEKKRQMKAVFLASVATSGIAQFLLAIGGYYWLSLWIFMLLYFTAFNILEAVLPSLISRQADPHSKGTAMGIYSSSQFLGIFAGGTTAGLLYQYAGDQALFYVNAFLCIVWLFIARTMKPNRYYSTVIINCEPYSPETLIAALPQLQQLPGVSEAIFEPDENVLYLRVDKQDYQSARVEDFLEAHAIASIKSN</sequence>
<accession>A0A0W0XMN9</accession>
<feature type="transmembrane region" description="Helical" evidence="7">
    <location>
        <begin position="222"/>
        <end position="242"/>
    </location>
</feature>
<keyword evidence="4 7" id="KW-0812">Transmembrane</keyword>
<feature type="domain" description="Major facilitator superfamily (MFS) profile" evidence="8">
    <location>
        <begin position="1"/>
        <end position="366"/>
    </location>
</feature>
<dbReference type="Proteomes" id="UP000054608">
    <property type="component" value="Unassembled WGS sequence"/>
</dbReference>
<feature type="transmembrane region" description="Helical" evidence="7">
    <location>
        <begin position="137"/>
        <end position="157"/>
    </location>
</feature>
<organism evidence="9 10">
    <name type="scientific">Legionella rubrilucens</name>
    <dbReference type="NCBI Taxonomy" id="458"/>
    <lineage>
        <taxon>Bacteria</taxon>
        <taxon>Pseudomonadati</taxon>
        <taxon>Pseudomonadota</taxon>
        <taxon>Gammaproteobacteria</taxon>
        <taxon>Legionellales</taxon>
        <taxon>Legionellaceae</taxon>
        <taxon>Legionella</taxon>
    </lineage>
</organism>
<gene>
    <name evidence="9" type="primary">yajR</name>
    <name evidence="9" type="ORF">Lrub_2480</name>
</gene>
<feature type="transmembrane region" description="Helical" evidence="7">
    <location>
        <begin position="51"/>
        <end position="70"/>
    </location>
</feature>
<evidence type="ECO:0000313" key="10">
    <source>
        <dbReference type="Proteomes" id="UP000054608"/>
    </source>
</evidence>
<feature type="transmembrane region" description="Helical" evidence="7">
    <location>
        <begin position="344"/>
        <end position="361"/>
    </location>
</feature>
<keyword evidence="6 7" id="KW-0472">Membrane</keyword>
<keyword evidence="3" id="KW-1003">Cell membrane</keyword>
<evidence type="ECO:0000256" key="2">
    <source>
        <dbReference type="ARBA" id="ARBA00022448"/>
    </source>
</evidence>
<dbReference type="SUPFAM" id="SSF103473">
    <property type="entry name" value="MFS general substrate transporter"/>
    <property type="match status" value="1"/>
</dbReference>
<evidence type="ECO:0000259" key="8">
    <source>
        <dbReference type="PROSITE" id="PS50850"/>
    </source>
</evidence>
<dbReference type="PATRIC" id="fig|458.5.peg.2582"/>
<feature type="transmembrane region" description="Helical" evidence="7">
    <location>
        <begin position="20"/>
        <end position="39"/>
    </location>
</feature>
<dbReference type="InterPro" id="IPR036259">
    <property type="entry name" value="MFS_trans_sf"/>
</dbReference>
<keyword evidence="2" id="KW-0813">Transport</keyword>
<dbReference type="InterPro" id="IPR011701">
    <property type="entry name" value="MFS"/>
</dbReference>
<evidence type="ECO:0000256" key="3">
    <source>
        <dbReference type="ARBA" id="ARBA00022475"/>
    </source>
</evidence>
<dbReference type="AlphaFoldDB" id="A0A0W0XMN9"/>
<name>A0A0W0XMN9_9GAMM</name>
<reference evidence="9 10" key="1">
    <citation type="submission" date="2015-11" db="EMBL/GenBank/DDBJ databases">
        <title>Genomic analysis of 38 Legionella species identifies large and diverse effector repertoires.</title>
        <authorList>
            <person name="Burstein D."/>
            <person name="Amaro F."/>
            <person name="Zusman T."/>
            <person name="Lifshitz Z."/>
            <person name="Cohen O."/>
            <person name="Gilbert J.A."/>
            <person name="Pupko T."/>
            <person name="Shuman H.A."/>
            <person name="Segal G."/>
        </authorList>
    </citation>
    <scope>NUCLEOTIDE SEQUENCE [LARGE SCALE GENOMIC DNA]</scope>
    <source>
        <strain evidence="9 10">WA-270A-C2</strain>
    </source>
</reference>
<dbReference type="EMBL" id="LNYT01000022">
    <property type="protein sequence ID" value="KTD45683.1"/>
    <property type="molecule type" value="Genomic_DNA"/>
</dbReference>
<keyword evidence="5 7" id="KW-1133">Transmembrane helix</keyword>
<evidence type="ECO:0000313" key="9">
    <source>
        <dbReference type="EMBL" id="KTD45683.1"/>
    </source>
</evidence>
<evidence type="ECO:0000256" key="4">
    <source>
        <dbReference type="ARBA" id="ARBA00022692"/>
    </source>
</evidence>
<dbReference type="STRING" id="458.Lrub_2480"/>